<evidence type="ECO:0000313" key="5">
    <source>
        <dbReference type="Proteomes" id="UP000078113"/>
    </source>
</evidence>
<keyword evidence="2" id="KW-0067">ATP-binding</keyword>
<keyword evidence="1" id="KW-0547">Nucleotide-binding</keyword>
<organism evidence="4 5">
    <name type="scientific">Tilletia walkeri</name>
    <dbReference type="NCBI Taxonomy" id="117179"/>
    <lineage>
        <taxon>Eukaryota</taxon>
        <taxon>Fungi</taxon>
        <taxon>Dikarya</taxon>
        <taxon>Basidiomycota</taxon>
        <taxon>Ustilaginomycotina</taxon>
        <taxon>Exobasidiomycetes</taxon>
        <taxon>Tilletiales</taxon>
        <taxon>Tilletiaceae</taxon>
        <taxon>Tilletia</taxon>
    </lineage>
</organism>
<dbReference type="Proteomes" id="UP000078113">
    <property type="component" value="Unassembled WGS sequence"/>
</dbReference>
<feature type="domain" description="ATPase AAA-type core" evidence="3">
    <location>
        <begin position="54"/>
        <end position="131"/>
    </location>
</feature>
<evidence type="ECO:0000259" key="3">
    <source>
        <dbReference type="Pfam" id="PF00004"/>
    </source>
</evidence>
<gene>
    <name evidence="4" type="ORF">A4X09_0g7407</name>
</gene>
<keyword evidence="5" id="KW-1185">Reference proteome</keyword>
<dbReference type="PANTHER" id="PTHR11638">
    <property type="entry name" value="ATP-DEPENDENT CLP PROTEASE"/>
    <property type="match status" value="1"/>
</dbReference>
<comment type="caution">
    <text evidence="4">The sequence shown here is derived from an EMBL/GenBank/DDBJ whole genome shotgun (WGS) entry which is preliminary data.</text>
</comment>
<accession>A0A8X7T118</accession>
<sequence length="143" mass="15340">MGGGQLERGAILKQSTQDLTALARDGKCDSVIGRDEEIRRTIQILSRRTKSNPVLVGSAGVGKTAVMEGLAQCIVDKEVPESFQGKRILALDLAGLLAGASYRGAFEERFRALIGDVEAEEGNIIVFIDESTSYSVSARQRVA</sequence>
<dbReference type="Pfam" id="PF00004">
    <property type="entry name" value="AAA"/>
    <property type="match status" value="1"/>
</dbReference>
<dbReference type="InterPro" id="IPR050130">
    <property type="entry name" value="ClpA_ClpB"/>
</dbReference>
<name>A0A8X7T118_9BASI</name>
<protein>
    <recommendedName>
        <fullName evidence="3">ATPase AAA-type core domain-containing protein</fullName>
    </recommendedName>
</protein>
<evidence type="ECO:0000256" key="2">
    <source>
        <dbReference type="ARBA" id="ARBA00022840"/>
    </source>
</evidence>
<dbReference type="GO" id="GO:0043335">
    <property type="term" value="P:protein unfolding"/>
    <property type="evidence" value="ECO:0007669"/>
    <property type="project" value="TreeGrafter"/>
</dbReference>
<dbReference type="GO" id="GO:0005524">
    <property type="term" value="F:ATP binding"/>
    <property type="evidence" value="ECO:0007669"/>
    <property type="project" value="UniProtKB-KW"/>
</dbReference>
<dbReference type="GO" id="GO:0034605">
    <property type="term" value="P:cellular response to heat"/>
    <property type="evidence" value="ECO:0007669"/>
    <property type="project" value="TreeGrafter"/>
</dbReference>
<dbReference type="InterPro" id="IPR003959">
    <property type="entry name" value="ATPase_AAA_core"/>
</dbReference>
<dbReference type="EMBL" id="LWDG02000753">
    <property type="protein sequence ID" value="KAE8262681.1"/>
    <property type="molecule type" value="Genomic_DNA"/>
</dbReference>
<proteinExistence type="predicted"/>
<evidence type="ECO:0000256" key="1">
    <source>
        <dbReference type="ARBA" id="ARBA00022741"/>
    </source>
</evidence>
<evidence type="ECO:0000313" key="4">
    <source>
        <dbReference type="EMBL" id="KAE8262681.1"/>
    </source>
</evidence>
<dbReference type="SUPFAM" id="SSF52540">
    <property type="entry name" value="P-loop containing nucleoside triphosphate hydrolases"/>
    <property type="match status" value="1"/>
</dbReference>
<dbReference type="PANTHER" id="PTHR11638:SF176">
    <property type="entry name" value="HEAT SHOCK PROTEIN 78, MITOCHONDRIAL"/>
    <property type="match status" value="1"/>
</dbReference>
<reference evidence="4" key="2">
    <citation type="journal article" date="2019" name="IMA Fungus">
        <title>Genome sequencing and comparison of five Tilletia species to identify candidate genes for the detection of regulated species infecting wheat.</title>
        <authorList>
            <person name="Nguyen H.D.T."/>
            <person name="Sultana T."/>
            <person name="Kesanakurti P."/>
            <person name="Hambleton S."/>
        </authorList>
    </citation>
    <scope>NUCLEOTIDE SEQUENCE</scope>
    <source>
        <strain evidence="4">DAOMC 236422</strain>
    </source>
</reference>
<dbReference type="GO" id="GO:0005759">
    <property type="term" value="C:mitochondrial matrix"/>
    <property type="evidence" value="ECO:0007669"/>
    <property type="project" value="TreeGrafter"/>
</dbReference>
<dbReference type="CDD" id="cd00009">
    <property type="entry name" value="AAA"/>
    <property type="match status" value="1"/>
</dbReference>
<dbReference type="GO" id="GO:0016887">
    <property type="term" value="F:ATP hydrolysis activity"/>
    <property type="evidence" value="ECO:0007669"/>
    <property type="project" value="InterPro"/>
</dbReference>
<dbReference type="Gene3D" id="3.40.50.300">
    <property type="entry name" value="P-loop containing nucleotide triphosphate hydrolases"/>
    <property type="match status" value="1"/>
</dbReference>
<dbReference type="GO" id="GO:0042026">
    <property type="term" value="P:protein refolding"/>
    <property type="evidence" value="ECO:0007669"/>
    <property type="project" value="TreeGrafter"/>
</dbReference>
<dbReference type="InterPro" id="IPR027417">
    <property type="entry name" value="P-loop_NTPase"/>
</dbReference>
<dbReference type="AlphaFoldDB" id="A0A8X7T118"/>
<reference evidence="4" key="1">
    <citation type="submission" date="2016-04" db="EMBL/GenBank/DDBJ databases">
        <authorList>
            <person name="Nguyen H.D."/>
            <person name="Samba Siva P."/>
            <person name="Cullis J."/>
            <person name="Levesque C.A."/>
            <person name="Hambleton S."/>
        </authorList>
    </citation>
    <scope>NUCLEOTIDE SEQUENCE</scope>
    <source>
        <strain evidence="4">DAOMC 236422</strain>
    </source>
</reference>